<evidence type="ECO:0000256" key="9">
    <source>
        <dbReference type="ARBA" id="ARBA00023180"/>
    </source>
</evidence>
<evidence type="ECO:0000256" key="8">
    <source>
        <dbReference type="ARBA" id="ARBA00023170"/>
    </source>
</evidence>
<evidence type="ECO:0000256" key="5">
    <source>
        <dbReference type="ARBA" id="ARBA00022737"/>
    </source>
</evidence>
<accession>A0A392QVQ3</accession>
<evidence type="ECO:0000256" key="6">
    <source>
        <dbReference type="ARBA" id="ARBA00022989"/>
    </source>
</evidence>
<dbReference type="PANTHER" id="PTHR47986:SF10">
    <property type="entry name" value="RECEPTOR-LIKE KINASE TMK4"/>
    <property type="match status" value="1"/>
</dbReference>
<evidence type="ECO:0000256" key="1">
    <source>
        <dbReference type="ARBA" id="ARBA00004167"/>
    </source>
</evidence>
<evidence type="ECO:0000313" key="11">
    <source>
        <dbReference type="Proteomes" id="UP000265520"/>
    </source>
</evidence>
<keyword evidence="11" id="KW-1185">Reference proteome</keyword>
<keyword evidence="6" id="KW-1133">Transmembrane helix</keyword>
<sequence>PLVSLQKLRLSYNNLTGDLPNSFSGSGIQNLWLNNQQDDFGFTGSIDLLSSMSHLTQVWFQKNKFTGPIPDLSNCTSLFDLQLRDNQLTGVVPSSLMSLRSLTNVSLDNNKLQGPFPSFGKGVKVTLDGINSFCGKAPGPCDPRVTTLLDIAAGFGYPLPLASSWGGNDPC</sequence>
<dbReference type="Pfam" id="PF00560">
    <property type="entry name" value="LRR_1"/>
    <property type="match status" value="2"/>
</dbReference>
<dbReference type="Gene3D" id="3.80.10.10">
    <property type="entry name" value="Ribonuclease Inhibitor"/>
    <property type="match status" value="1"/>
</dbReference>
<keyword evidence="9" id="KW-0325">Glycoprotein</keyword>
<evidence type="ECO:0000256" key="4">
    <source>
        <dbReference type="ARBA" id="ARBA00022729"/>
    </source>
</evidence>
<dbReference type="InterPro" id="IPR032675">
    <property type="entry name" value="LRR_dom_sf"/>
</dbReference>
<dbReference type="Proteomes" id="UP000265520">
    <property type="component" value="Unassembled WGS sequence"/>
</dbReference>
<keyword evidence="10" id="KW-0808">Transferase</keyword>
<feature type="non-terminal residue" evidence="10">
    <location>
        <position position="1"/>
    </location>
</feature>
<dbReference type="SUPFAM" id="SSF52058">
    <property type="entry name" value="L domain-like"/>
    <property type="match status" value="1"/>
</dbReference>
<keyword evidence="8 10" id="KW-0675">Receptor</keyword>
<dbReference type="PANTHER" id="PTHR47986">
    <property type="entry name" value="OSJNBA0070M12.3 PROTEIN"/>
    <property type="match status" value="1"/>
</dbReference>
<evidence type="ECO:0000256" key="2">
    <source>
        <dbReference type="ARBA" id="ARBA00022614"/>
    </source>
</evidence>
<dbReference type="GO" id="GO:0016301">
    <property type="term" value="F:kinase activity"/>
    <property type="evidence" value="ECO:0007669"/>
    <property type="project" value="UniProtKB-KW"/>
</dbReference>
<dbReference type="InterPro" id="IPR001611">
    <property type="entry name" value="Leu-rich_rpt"/>
</dbReference>
<protein>
    <submittedName>
        <fullName evidence="10">Putative receptor protein kinase TMK1-like</fullName>
    </submittedName>
</protein>
<keyword evidence="10" id="KW-0418">Kinase</keyword>
<keyword evidence="5" id="KW-0677">Repeat</keyword>
<evidence type="ECO:0000256" key="7">
    <source>
        <dbReference type="ARBA" id="ARBA00023136"/>
    </source>
</evidence>
<feature type="non-terminal residue" evidence="10">
    <location>
        <position position="171"/>
    </location>
</feature>
<dbReference type="InterPro" id="IPR052422">
    <property type="entry name" value="Auxin_Ser/Thr_Kinase"/>
</dbReference>
<comment type="subcellular location">
    <subcellularLocation>
        <location evidence="1">Membrane</location>
        <topology evidence="1">Single-pass membrane protein</topology>
    </subcellularLocation>
</comment>
<reference evidence="10 11" key="1">
    <citation type="journal article" date="2018" name="Front. Plant Sci.">
        <title>Red Clover (Trifolium pratense) and Zigzag Clover (T. medium) - A Picture of Genomic Similarities and Differences.</title>
        <authorList>
            <person name="Dluhosova J."/>
            <person name="Istvanek J."/>
            <person name="Nedelnik J."/>
            <person name="Repkova J."/>
        </authorList>
    </citation>
    <scope>NUCLEOTIDE SEQUENCE [LARGE SCALE GENOMIC DNA]</scope>
    <source>
        <strain evidence="11">cv. 10/8</strain>
        <tissue evidence="10">Leaf</tissue>
    </source>
</reference>
<keyword evidence="3" id="KW-0812">Transmembrane</keyword>
<evidence type="ECO:0000256" key="3">
    <source>
        <dbReference type="ARBA" id="ARBA00022692"/>
    </source>
</evidence>
<dbReference type="AlphaFoldDB" id="A0A392QVQ3"/>
<keyword evidence="7" id="KW-0472">Membrane</keyword>
<dbReference type="EMBL" id="LXQA010163475">
    <property type="protein sequence ID" value="MCI28089.1"/>
    <property type="molecule type" value="Genomic_DNA"/>
</dbReference>
<keyword evidence="2" id="KW-0433">Leucine-rich repeat</keyword>
<organism evidence="10 11">
    <name type="scientific">Trifolium medium</name>
    <dbReference type="NCBI Taxonomy" id="97028"/>
    <lineage>
        <taxon>Eukaryota</taxon>
        <taxon>Viridiplantae</taxon>
        <taxon>Streptophyta</taxon>
        <taxon>Embryophyta</taxon>
        <taxon>Tracheophyta</taxon>
        <taxon>Spermatophyta</taxon>
        <taxon>Magnoliopsida</taxon>
        <taxon>eudicotyledons</taxon>
        <taxon>Gunneridae</taxon>
        <taxon>Pentapetalae</taxon>
        <taxon>rosids</taxon>
        <taxon>fabids</taxon>
        <taxon>Fabales</taxon>
        <taxon>Fabaceae</taxon>
        <taxon>Papilionoideae</taxon>
        <taxon>50 kb inversion clade</taxon>
        <taxon>NPAAA clade</taxon>
        <taxon>Hologalegina</taxon>
        <taxon>IRL clade</taxon>
        <taxon>Trifolieae</taxon>
        <taxon>Trifolium</taxon>
    </lineage>
</organism>
<dbReference type="GO" id="GO:0016020">
    <property type="term" value="C:membrane"/>
    <property type="evidence" value="ECO:0007669"/>
    <property type="project" value="UniProtKB-SubCell"/>
</dbReference>
<name>A0A392QVQ3_9FABA</name>
<comment type="caution">
    <text evidence="10">The sequence shown here is derived from an EMBL/GenBank/DDBJ whole genome shotgun (WGS) entry which is preliminary data.</text>
</comment>
<keyword evidence="4" id="KW-0732">Signal</keyword>
<evidence type="ECO:0000313" key="10">
    <source>
        <dbReference type="EMBL" id="MCI28089.1"/>
    </source>
</evidence>
<proteinExistence type="predicted"/>